<feature type="transmembrane region" description="Helical" evidence="1">
    <location>
        <begin position="32"/>
        <end position="49"/>
    </location>
</feature>
<proteinExistence type="predicted"/>
<sequence length="105" mass="11360">MAGAGVVLLTEGTVFPDLTLSVLTLVLLKDDLSVALVSISYVVLVLVLIPDVIPEFLGFPDLTNVFPFVEPLEILPEGRSAITEPFWSLFPLIFEVTVFLDTAGL</sequence>
<gene>
    <name evidence="2" type="ORF">SDC9_142672</name>
</gene>
<reference evidence="2" key="1">
    <citation type="submission" date="2019-08" db="EMBL/GenBank/DDBJ databases">
        <authorList>
            <person name="Kucharzyk K."/>
            <person name="Murdoch R.W."/>
            <person name="Higgins S."/>
            <person name="Loffler F."/>
        </authorList>
    </citation>
    <scope>NUCLEOTIDE SEQUENCE</scope>
</reference>
<organism evidence="2">
    <name type="scientific">bioreactor metagenome</name>
    <dbReference type="NCBI Taxonomy" id="1076179"/>
    <lineage>
        <taxon>unclassified sequences</taxon>
        <taxon>metagenomes</taxon>
        <taxon>ecological metagenomes</taxon>
    </lineage>
</organism>
<evidence type="ECO:0000256" key="1">
    <source>
        <dbReference type="SAM" id="Phobius"/>
    </source>
</evidence>
<evidence type="ECO:0000313" key="2">
    <source>
        <dbReference type="EMBL" id="MPM95517.1"/>
    </source>
</evidence>
<protein>
    <submittedName>
        <fullName evidence="2">Uncharacterized protein</fullName>
    </submittedName>
</protein>
<keyword evidence="1" id="KW-1133">Transmembrane helix</keyword>
<comment type="caution">
    <text evidence="2">The sequence shown here is derived from an EMBL/GenBank/DDBJ whole genome shotgun (WGS) entry which is preliminary data.</text>
</comment>
<keyword evidence="1" id="KW-0812">Transmembrane</keyword>
<dbReference type="AlphaFoldDB" id="A0A645E1G9"/>
<keyword evidence="1" id="KW-0472">Membrane</keyword>
<accession>A0A645E1G9</accession>
<dbReference type="EMBL" id="VSSQ01041995">
    <property type="protein sequence ID" value="MPM95517.1"/>
    <property type="molecule type" value="Genomic_DNA"/>
</dbReference>
<name>A0A645E1G9_9ZZZZ</name>